<dbReference type="SUPFAM" id="SSF140591">
    <property type="entry name" value="Type III secretion system domain"/>
    <property type="match status" value="2"/>
</dbReference>
<reference evidence="3 4" key="2">
    <citation type="journal article" date="2016" name="Genome Announc.">
        <title>Complete Genome Sequence of the Highly Virulent Aeromonas schubertii Strain WL1483, Isolated from Diseased Snakehead Fish (Channa argus) in China.</title>
        <authorList>
            <person name="Liu L."/>
            <person name="Li N."/>
            <person name="Zhang D."/>
            <person name="Fu X."/>
            <person name="Shi C."/>
            <person name="Lin Q."/>
            <person name="Hao G."/>
        </authorList>
    </citation>
    <scope>NUCLEOTIDE SEQUENCE [LARGE SCALE GENOMIC DNA]</scope>
    <source>
        <strain evidence="3 4">WL1483</strain>
    </source>
</reference>
<evidence type="ECO:0000313" key="3">
    <source>
        <dbReference type="EMBL" id="ALP40460.1"/>
    </source>
</evidence>
<dbReference type="InterPro" id="IPR010812">
    <property type="entry name" value="HrpJ-like"/>
</dbReference>
<dbReference type="PATRIC" id="fig|652.5.peg.1369"/>
<dbReference type="GO" id="GO:0046903">
    <property type="term" value="P:secretion"/>
    <property type="evidence" value="ECO:0007669"/>
    <property type="project" value="InterPro"/>
</dbReference>
<dbReference type="KEGG" id="asr:WL1483_1041"/>
<dbReference type="InterPro" id="IPR038347">
    <property type="entry name" value="TyeA_sf"/>
</dbReference>
<dbReference type="GO" id="GO:0019867">
    <property type="term" value="C:outer membrane"/>
    <property type="evidence" value="ECO:0007669"/>
    <property type="project" value="InterPro"/>
</dbReference>
<evidence type="ECO:0000313" key="4">
    <source>
        <dbReference type="Proteomes" id="UP000058114"/>
    </source>
</evidence>
<feature type="domain" description="Hypersensitivity response secretion-like HrpJ" evidence="2">
    <location>
        <begin position="47"/>
        <end position="204"/>
    </location>
</feature>
<feature type="compositionally biased region" description="Polar residues" evidence="1">
    <location>
        <begin position="12"/>
        <end position="26"/>
    </location>
</feature>
<dbReference type="EMBL" id="CP013067">
    <property type="protein sequence ID" value="ALP40460.1"/>
    <property type="molecule type" value="Genomic_DNA"/>
</dbReference>
<evidence type="ECO:0000259" key="2">
    <source>
        <dbReference type="Pfam" id="PF07201"/>
    </source>
</evidence>
<dbReference type="Proteomes" id="UP000058114">
    <property type="component" value="Chromosome"/>
</dbReference>
<feature type="region of interest" description="Disordered" evidence="1">
    <location>
        <begin position="1"/>
        <end position="26"/>
    </location>
</feature>
<sequence length="342" mass="37873">MLNINLIGRVPTESQSQAQPLTPHESNAPSVLALAQAELSEFQSDALEETQEDLGFALGGRLKDMRRSKEEEVSGRSRVLMHKLVAEVALVEPSELEDLLDDGAWQQSPQLLAALQAEHPEPGAAALQLALWLAHGKPDGRLRTRMEQALTSLMGEEETTLSLFGALEFGVVTPGLRQELVRLYQRASAPRQKLSQWLGQLGERRQRQRKIRTLLRLIAYELSASGQPIVGSHLAAVIGDLRQLLRLLGLEAYCDQAATALGMPAISGEGLMAMVVQLVEQIWVNADSLEEMLPPQSPLEHYRLLHALGKLIQLLPDECLGDTEQRNQLDEAIRTLRDRYAE</sequence>
<accession>A0A0S2SFI5</accession>
<dbReference type="Pfam" id="PF07201">
    <property type="entry name" value="HrpJ"/>
    <property type="match status" value="1"/>
</dbReference>
<evidence type="ECO:0000256" key="1">
    <source>
        <dbReference type="SAM" id="MobiDB-lite"/>
    </source>
</evidence>
<dbReference type="RefSeq" id="WP_060584924.1">
    <property type="nucleotide sequence ID" value="NZ_CP013067.1"/>
</dbReference>
<dbReference type="Gene3D" id="1.20.1280.80">
    <property type="match status" value="1"/>
</dbReference>
<protein>
    <recommendedName>
        <fullName evidence="2">Hypersensitivity response secretion-like HrpJ domain-containing protein</fullName>
    </recommendedName>
</protein>
<reference evidence="4" key="1">
    <citation type="submission" date="2015-10" db="EMBL/GenBank/DDBJ databases">
        <title>Complete Genome Sequence of Aeromonas schubertii strain WL1483.</title>
        <authorList>
            <person name="Liu L."/>
        </authorList>
    </citation>
    <scope>NUCLEOTIDE SEQUENCE [LARGE SCALE GENOMIC DNA]</scope>
    <source>
        <strain evidence="4">WL1483</strain>
    </source>
</reference>
<name>A0A0S2SFI5_9GAMM</name>
<gene>
    <name evidence="3" type="ORF">WL1483_1041</name>
</gene>
<organism evidence="3 4">
    <name type="scientific">Aeromonas schubertii</name>
    <dbReference type="NCBI Taxonomy" id="652"/>
    <lineage>
        <taxon>Bacteria</taxon>
        <taxon>Pseudomonadati</taxon>
        <taxon>Pseudomonadota</taxon>
        <taxon>Gammaproteobacteria</taxon>
        <taxon>Aeromonadales</taxon>
        <taxon>Aeromonadaceae</taxon>
        <taxon>Aeromonas</taxon>
    </lineage>
</organism>
<proteinExistence type="predicted"/>
<dbReference type="AlphaFoldDB" id="A0A0S2SFI5"/>